<evidence type="ECO:0000313" key="2">
    <source>
        <dbReference type="EMBL" id="KQJ85403.1"/>
    </source>
</evidence>
<dbReference type="InParanoid" id="A0A0Q3HBA3"/>
<gene>
    <name evidence="2" type="ORF">BRADI_5g26825v3</name>
</gene>
<evidence type="ECO:0000313" key="4">
    <source>
        <dbReference type="Proteomes" id="UP000008810"/>
    </source>
</evidence>
<evidence type="ECO:0000256" key="1">
    <source>
        <dbReference type="SAM" id="MobiDB-lite"/>
    </source>
</evidence>
<dbReference type="EMBL" id="CM000884">
    <property type="protein sequence ID" value="KQJ85403.1"/>
    <property type="molecule type" value="Genomic_DNA"/>
</dbReference>
<feature type="region of interest" description="Disordered" evidence="1">
    <location>
        <begin position="1"/>
        <end position="25"/>
    </location>
</feature>
<name>A0A0Q3HBA3_BRADI</name>
<protein>
    <submittedName>
        <fullName evidence="2 3">Uncharacterized protein</fullName>
    </submittedName>
</protein>
<accession>A0A0Q3HBA3</accession>
<dbReference type="AlphaFoldDB" id="A0A0Q3HBA3"/>
<evidence type="ECO:0000313" key="3">
    <source>
        <dbReference type="EnsemblPlants" id="KQJ85403"/>
    </source>
</evidence>
<dbReference type="EnsemblPlants" id="KQJ85403">
    <property type="protein sequence ID" value="KQJ85403"/>
    <property type="gene ID" value="BRADI_5g26825v3"/>
</dbReference>
<reference evidence="3" key="3">
    <citation type="submission" date="2018-08" db="UniProtKB">
        <authorList>
            <consortium name="EnsemblPlants"/>
        </authorList>
    </citation>
    <scope>IDENTIFICATION</scope>
    <source>
        <strain evidence="3">cv. Bd21</strain>
    </source>
</reference>
<proteinExistence type="predicted"/>
<reference evidence="2 3" key="1">
    <citation type="journal article" date="2010" name="Nature">
        <title>Genome sequencing and analysis of the model grass Brachypodium distachyon.</title>
        <authorList>
            <consortium name="International Brachypodium Initiative"/>
        </authorList>
    </citation>
    <scope>NUCLEOTIDE SEQUENCE [LARGE SCALE GENOMIC DNA]</scope>
    <source>
        <strain evidence="2 3">Bd21</strain>
    </source>
</reference>
<dbReference type="Gramene" id="KQJ85403">
    <property type="protein sequence ID" value="KQJ85403"/>
    <property type="gene ID" value="BRADI_5g26825v3"/>
</dbReference>
<reference evidence="2" key="2">
    <citation type="submission" date="2017-06" db="EMBL/GenBank/DDBJ databases">
        <title>WGS assembly of Brachypodium distachyon.</title>
        <authorList>
            <consortium name="The International Brachypodium Initiative"/>
            <person name="Lucas S."/>
            <person name="Harmon-Smith M."/>
            <person name="Lail K."/>
            <person name="Tice H."/>
            <person name="Grimwood J."/>
            <person name="Bruce D."/>
            <person name="Barry K."/>
            <person name="Shu S."/>
            <person name="Lindquist E."/>
            <person name="Wang M."/>
            <person name="Pitluck S."/>
            <person name="Vogel J.P."/>
            <person name="Garvin D.F."/>
            <person name="Mockler T.C."/>
            <person name="Schmutz J."/>
            <person name="Rokhsar D."/>
            <person name="Bevan M.W."/>
        </authorList>
    </citation>
    <scope>NUCLEOTIDE SEQUENCE</scope>
    <source>
        <strain evidence="2">Bd21</strain>
    </source>
</reference>
<feature type="non-terminal residue" evidence="2">
    <location>
        <position position="1"/>
    </location>
</feature>
<sequence>PQVRRPSRPPPPAPTSSAASRSSTTPLVTGSAVVCSRTSFLRGMRRAVRPPCRFSVPADSFVFVADCFLSLCSWVWFGSGACACVRCLLVGEAGRLSGEPAASTILLHFWGVRRLFVVMPVCSVRPSSLFGVRGLRILMLIWCMRQDRIHLWSASLWVCS</sequence>
<feature type="compositionally biased region" description="Low complexity" evidence="1">
    <location>
        <begin position="15"/>
        <end position="25"/>
    </location>
</feature>
<dbReference type="Proteomes" id="UP000008810">
    <property type="component" value="Chromosome 5"/>
</dbReference>
<keyword evidence="4" id="KW-1185">Reference proteome</keyword>
<organism evidence="2">
    <name type="scientific">Brachypodium distachyon</name>
    <name type="common">Purple false brome</name>
    <name type="synonym">Trachynia distachya</name>
    <dbReference type="NCBI Taxonomy" id="15368"/>
    <lineage>
        <taxon>Eukaryota</taxon>
        <taxon>Viridiplantae</taxon>
        <taxon>Streptophyta</taxon>
        <taxon>Embryophyta</taxon>
        <taxon>Tracheophyta</taxon>
        <taxon>Spermatophyta</taxon>
        <taxon>Magnoliopsida</taxon>
        <taxon>Liliopsida</taxon>
        <taxon>Poales</taxon>
        <taxon>Poaceae</taxon>
        <taxon>BOP clade</taxon>
        <taxon>Pooideae</taxon>
        <taxon>Stipodae</taxon>
        <taxon>Brachypodieae</taxon>
        <taxon>Brachypodium</taxon>
    </lineage>
</organism>